<evidence type="ECO:0008006" key="3">
    <source>
        <dbReference type="Google" id="ProtNLM"/>
    </source>
</evidence>
<comment type="caution">
    <text evidence="1">The sequence shown here is derived from an EMBL/GenBank/DDBJ whole genome shotgun (WGS) entry which is preliminary data.</text>
</comment>
<dbReference type="STRING" id="104102.AtDm6_0906"/>
<dbReference type="PATRIC" id="fig|104102.7.peg.900"/>
<dbReference type="EMBL" id="JOKM01000021">
    <property type="protein sequence ID" value="KGB25225.1"/>
    <property type="molecule type" value="Genomic_DNA"/>
</dbReference>
<evidence type="ECO:0000313" key="2">
    <source>
        <dbReference type="Proteomes" id="UP000029448"/>
    </source>
</evidence>
<dbReference type="RefSeq" id="WP_035378415.1">
    <property type="nucleotide sequence ID" value="NZ_JACAOJ010000002.1"/>
</dbReference>
<keyword evidence="2" id="KW-1185">Reference proteome</keyword>
<reference evidence="1 2" key="1">
    <citation type="submission" date="2014-06" db="EMBL/GenBank/DDBJ databases">
        <title>Functional and comparative genomic analyses of the Drosophila gut microbiota identify candidate symbiosis factors.</title>
        <authorList>
            <person name="Newell P.D."/>
            <person name="Chaston J.M."/>
            <person name="Douglas A.E."/>
        </authorList>
    </citation>
    <scope>NUCLEOTIDE SEQUENCE [LARGE SCALE GENOMIC DNA]</scope>
    <source>
        <strain evidence="1 2">DmCS_006</strain>
    </source>
</reference>
<proteinExistence type="predicted"/>
<protein>
    <recommendedName>
        <fullName evidence="3">DUF2612 domain-containing protein</fullName>
    </recommendedName>
</protein>
<evidence type="ECO:0000313" key="1">
    <source>
        <dbReference type="EMBL" id="KGB25225.1"/>
    </source>
</evidence>
<dbReference type="AlphaFoldDB" id="A0A094YTC0"/>
<dbReference type="Proteomes" id="UP000029448">
    <property type="component" value="Unassembled WGS sequence"/>
</dbReference>
<name>A0A094YTC0_9PROT</name>
<organism evidence="1 2">
    <name type="scientific">Acetobacter tropicalis</name>
    <dbReference type="NCBI Taxonomy" id="104102"/>
    <lineage>
        <taxon>Bacteria</taxon>
        <taxon>Pseudomonadati</taxon>
        <taxon>Pseudomonadota</taxon>
        <taxon>Alphaproteobacteria</taxon>
        <taxon>Acetobacterales</taxon>
        <taxon>Acetobacteraceae</taxon>
        <taxon>Acetobacter</taxon>
    </lineage>
</organism>
<dbReference type="GeneID" id="89477662"/>
<accession>A0A094YTC0</accession>
<dbReference type="Pfam" id="PF11041">
    <property type="entry name" value="Phage_Wedge1"/>
    <property type="match status" value="1"/>
</dbReference>
<dbReference type="InterPro" id="IPR021283">
    <property type="entry name" value="Phage_Wedge1"/>
</dbReference>
<gene>
    <name evidence="1" type="ORF">AtDm6_0906</name>
</gene>
<sequence length="191" mass="20808">MQNVQQTVLSQYACAPSLNALIAAWNQAFDPATLIETWYQKIWNLETAQGYGLDVWGRIVGVQRILSITSDTFIGFEEAEELTEEGFNTAPWYSGTVSTGNYRLSDDGFRQLICAKAMANITDGSIISLNAILMTLFAGQGDAWVSDNGGMSMTYTFGFVPSAVQISIIQNSGVLPRPAGVRVTYAIKGQK</sequence>